<keyword evidence="3" id="KW-1185">Reference proteome</keyword>
<protein>
    <submittedName>
        <fullName evidence="2">Uncharacterized protein</fullName>
    </submittedName>
</protein>
<organism evidence="3">
    <name type="scientific">Acromyrmex echinatior</name>
    <name type="common">Panamanian leafcutter ant</name>
    <name type="synonym">Acromyrmex octospinosus echinatior</name>
    <dbReference type="NCBI Taxonomy" id="103372"/>
    <lineage>
        <taxon>Eukaryota</taxon>
        <taxon>Metazoa</taxon>
        <taxon>Ecdysozoa</taxon>
        <taxon>Arthropoda</taxon>
        <taxon>Hexapoda</taxon>
        <taxon>Insecta</taxon>
        <taxon>Pterygota</taxon>
        <taxon>Neoptera</taxon>
        <taxon>Endopterygota</taxon>
        <taxon>Hymenoptera</taxon>
        <taxon>Apocrita</taxon>
        <taxon>Aculeata</taxon>
        <taxon>Formicoidea</taxon>
        <taxon>Formicidae</taxon>
        <taxon>Myrmicinae</taxon>
        <taxon>Acromyrmex</taxon>
    </lineage>
</organism>
<dbReference type="EMBL" id="GL888349">
    <property type="protein sequence ID" value="EGI62266.1"/>
    <property type="molecule type" value="Genomic_DNA"/>
</dbReference>
<reference evidence="2" key="1">
    <citation type="submission" date="2011-02" db="EMBL/GenBank/DDBJ databases">
        <title>The genome of the leaf-cutting ant Acromyrmex echinatior suggests key adaptations to social evolution and fungus farming.</title>
        <authorList>
            <person name="Nygaard S."/>
            <person name="Zhang G."/>
        </authorList>
    </citation>
    <scope>NUCLEOTIDE SEQUENCE</scope>
</reference>
<feature type="region of interest" description="Disordered" evidence="1">
    <location>
        <begin position="1"/>
        <end position="57"/>
    </location>
</feature>
<accession>F4WU39</accession>
<dbReference type="AlphaFoldDB" id="F4WU39"/>
<dbReference type="Proteomes" id="UP000007755">
    <property type="component" value="Unassembled WGS sequence"/>
</dbReference>
<feature type="region of interest" description="Disordered" evidence="1">
    <location>
        <begin position="133"/>
        <end position="154"/>
    </location>
</feature>
<evidence type="ECO:0000313" key="2">
    <source>
        <dbReference type="EMBL" id="EGI62266.1"/>
    </source>
</evidence>
<sequence>MHTYECELQSERAPEEQEAEEEARIEISRAYTRWGGKKRDGDASRRANNPPSAPTPSFAERLLAASDRERLTHKCEAWASWWVHDLHPPPTTIAVGLVSHRATTSGGRKGERRSPISHLVDTFIQNALITPSSTPPATPCVSPHSSPSPPFLPRSRRSGINEFEHDNANFCRREQPESSTTNRLLDVVEGYRLRVTDIRSFPEKIKSSGNFRRFSAEKTSKRHWPPSRTERPGGRPGGLKITSALGGNDSVSPRRHGALKYERYDEPRLSYPAVALRLPLPTVISFPDGALALISAL</sequence>
<gene>
    <name evidence="2" type="ORF">G5I_09394</name>
</gene>
<proteinExistence type="predicted"/>
<dbReference type="InParanoid" id="F4WU39"/>
<feature type="region of interest" description="Disordered" evidence="1">
    <location>
        <begin position="214"/>
        <end position="238"/>
    </location>
</feature>
<name>F4WU39_ACREC</name>
<evidence type="ECO:0000256" key="1">
    <source>
        <dbReference type="SAM" id="MobiDB-lite"/>
    </source>
</evidence>
<evidence type="ECO:0000313" key="3">
    <source>
        <dbReference type="Proteomes" id="UP000007755"/>
    </source>
</evidence>